<name>A0ABR7UKD4_9BRAD</name>
<proteinExistence type="predicted"/>
<reference evidence="2 3" key="1">
    <citation type="journal article" date="2020" name="Arch. Microbiol.">
        <title>Bradyrhizobium campsiandrae sp. nov., a nitrogen-fixing bacterial strain isolated from a native leguminous tree from the Amazon adapted to flooded conditions.</title>
        <authorList>
            <person name="Cabral Michel D."/>
            <person name="Martins da Costa E."/>
            <person name="Azarias Guimaraes A."/>
            <person name="Soares de Carvalho T."/>
            <person name="Santos de Castro Caputo P."/>
            <person name="Willems A."/>
            <person name="de Souza Moreira F.M."/>
        </authorList>
    </citation>
    <scope>NUCLEOTIDE SEQUENCE [LARGE SCALE GENOMIC DNA]</scope>
    <source>
        <strain evidence="3">INPA 384B</strain>
    </source>
</reference>
<evidence type="ECO:0000313" key="3">
    <source>
        <dbReference type="Proteomes" id="UP000639516"/>
    </source>
</evidence>
<gene>
    <name evidence="2" type="ORF">HA482_41030</name>
</gene>
<evidence type="ECO:0000256" key="1">
    <source>
        <dbReference type="SAM" id="SignalP"/>
    </source>
</evidence>
<keyword evidence="1" id="KW-0732">Signal</keyword>
<protein>
    <submittedName>
        <fullName evidence="2">Uncharacterized protein</fullName>
    </submittedName>
</protein>
<keyword evidence="3" id="KW-1185">Reference proteome</keyword>
<feature type="chain" id="PRO_5046229690" evidence="1">
    <location>
        <begin position="20"/>
        <end position="123"/>
    </location>
</feature>
<dbReference type="EMBL" id="JAATTO010000123">
    <property type="protein sequence ID" value="MBC9984563.1"/>
    <property type="molecule type" value="Genomic_DNA"/>
</dbReference>
<sequence length="123" mass="12481">MKLALLLIAALSFAVPAFAEDYEKGPNGGLMLDVAGVDAELLTAGNTVTINVFVPNTPKPVSTKGFTAAALIASGGSRETLPLVPQGENSLKGDAKNPIAAGATITLTIKTAEGKSGQAKFKK</sequence>
<feature type="signal peptide" evidence="1">
    <location>
        <begin position="1"/>
        <end position="19"/>
    </location>
</feature>
<organism evidence="2 3">
    <name type="scientific">Bradyrhizobium campsiandrae</name>
    <dbReference type="NCBI Taxonomy" id="1729892"/>
    <lineage>
        <taxon>Bacteria</taxon>
        <taxon>Pseudomonadati</taxon>
        <taxon>Pseudomonadota</taxon>
        <taxon>Alphaproteobacteria</taxon>
        <taxon>Hyphomicrobiales</taxon>
        <taxon>Nitrobacteraceae</taxon>
        <taxon>Bradyrhizobium</taxon>
    </lineage>
</organism>
<comment type="caution">
    <text evidence="2">The sequence shown here is derived from an EMBL/GenBank/DDBJ whole genome shotgun (WGS) entry which is preliminary data.</text>
</comment>
<dbReference type="RefSeq" id="WP_188102858.1">
    <property type="nucleotide sequence ID" value="NZ_JAANIH010000029.1"/>
</dbReference>
<evidence type="ECO:0000313" key="2">
    <source>
        <dbReference type="EMBL" id="MBC9984563.1"/>
    </source>
</evidence>
<accession>A0ABR7UKD4</accession>
<dbReference type="Proteomes" id="UP000639516">
    <property type="component" value="Unassembled WGS sequence"/>
</dbReference>